<feature type="region of interest" description="Disordered" evidence="1">
    <location>
        <begin position="1"/>
        <end position="36"/>
    </location>
</feature>
<evidence type="ECO:0000313" key="3">
    <source>
        <dbReference type="Proteomes" id="UP000619260"/>
    </source>
</evidence>
<dbReference type="Proteomes" id="UP000619260">
    <property type="component" value="Unassembled WGS sequence"/>
</dbReference>
<accession>A0A8J4DX15</accession>
<sequence>MRVTDLPATGRLSHTMPSGRSGSDRYRSGGQRRQDTIRYGYARVANARIAKSWDAGYRGDTVRGVERQPATSPVRSTRNDTWHPATANAY</sequence>
<evidence type="ECO:0000256" key="1">
    <source>
        <dbReference type="SAM" id="MobiDB-lite"/>
    </source>
</evidence>
<feature type="region of interest" description="Disordered" evidence="1">
    <location>
        <begin position="62"/>
        <end position="90"/>
    </location>
</feature>
<organism evidence="2 3">
    <name type="scientific">Virgisporangium aliadipatigenens</name>
    <dbReference type="NCBI Taxonomy" id="741659"/>
    <lineage>
        <taxon>Bacteria</taxon>
        <taxon>Bacillati</taxon>
        <taxon>Actinomycetota</taxon>
        <taxon>Actinomycetes</taxon>
        <taxon>Micromonosporales</taxon>
        <taxon>Micromonosporaceae</taxon>
        <taxon>Virgisporangium</taxon>
    </lineage>
</organism>
<proteinExistence type="predicted"/>
<dbReference type="AlphaFoldDB" id="A0A8J4DX15"/>
<gene>
    <name evidence="2" type="ORF">Val02_85130</name>
</gene>
<feature type="compositionally biased region" description="Basic and acidic residues" evidence="1">
    <location>
        <begin position="22"/>
        <end position="36"/>
    </location>
</feature>
<keyword evidence="3" id="KW-1185">Reference proteome</keyword>
<comment type="caution">
    <text evidence="2">The sequence shown here is derived from an EMBL/GenBank/DDBJ whole genome shotgun (WGS) entry which is preliminary data.</text>
</comment>
<protein>
    <submittedName>
        <fullName evidence="2">Uncharacterized protein</fullName>
    </submittedName>
</protein>
<name>A0A8J4DX15_9ACTN</name>
<evidence type="ECO:0000313" key="2">
    <source>
        <dbReference type="EMBL" id="GIJ51627.1"/>
    </source>
</evidence>
<dbReference type="EMBL" id="BOPF01000051">
    <property type="protein sequence ID" value="GIJ51627.1"/>
    <property type="molecule type" value="Genomic_DNA"/>
</dbReference>
<reference evidence="2" key="1">
    <citation type="submission" date="2021-01" db="EMBL/GenBank/DDBJ databases">
        <title>Whole genome shotgun sequence of Virgisporangium aliadipatigenens NBRC 105644.</title>
        <authorList>
            <person name="Komaki H."/>
            <person name="Tamura T."/>
        </authorList>
    </citation>
    <scope>NUCLEOTIDE SEQUENCE</scope>
    <source>
        <strain evidence="2">NBRC 105644</strain>
    </source>
</reference>